<name>A0ABD2MNB2_9CUCU</name>
<comment type="caution">
    <text evidence="1">The sequence shown here is derived from an EMBL/GenBank/DDBJ whole genome shotgun (WGS) entry which is preliminary data.</text>
</comment>
<dbReference type="Proteomes" id="UP001516400">
    <property type="component" value="Unassembled WGS sequence"/>
</dbReference>
<evidence type="ECO:0000313" key="1">
    <source>
        <dbReference type="EMBL" id="KAL3267831.1"/>
    </source>
</evidence>
<accession>A0ABD2MNB2</accession>
<evidence type="ECO:0000313" key="2">
    <source>
        <dbReference type="Proteomes" id="UP001516400"/>
    </source>
</evidence>
<dbReference type="EMBL" id="JABFTP020000021">
    <property type="protein sequence ID" value="KAL3267831.1"/>
    <property type="molecule type" value="Genomic_DNA"/>
</dbReference>
<dbReference type="AlphaFoldDB" id="A0ABD2MNB2"/>
<organism evidence="1 2">
    <name type="scientific">Cryptolaemus montrouzieri</name>
    <dbReference type="NCBI Taxonomy" id="559131"/>
    <lineage>
        <taxon>Eukaryota</taxon>
        <taxon>Metazoa</taxon>
        <taxon>Ecdysozoa</taxon>
        <taxon>Arthropoda</taxon>
        <taxon>Hexapoda</taxon>
        <taxon>Insecta</taxon>
        <taxon>Pterygota</taxon>
        <taxon>Neoptera</taxon>
        <taxon>Endopterygota</taxon>
        <taxon>Coleoptera</taxon>
        <taxon>Polyphaga</taxon>
        <taxon>Cucujiformia</taxon>
        <taxon>Coccinelloidea</taxon>
        <taxon>Coccinellidae</taxon>
        <taxon>Scymninae</taxon>
        <taxon>Scymnini</taxon>
        <taxon>Cryptolaemus</taxon>
    </lineage>
</organism>
<keyword evidence="2" id="KW-1185">Reference proteome</keyword>
<protein>
    <submittedName>
        <fullName evidence="1">Uncharacterized protein</fullName>
    </submittedName>
</protein>
<proteinExistence type="predicted"/>
<sequence length="138" mass="16050">MHILPNIPTIWAHYIERSSIKCNHISEIENKSDETTRKISLSQKTEEICSQIVNQRRKNFEAQIIYHEFRKLKYKGSHISSEIQLQQVHYVPGLNLARNTKETEGYYGNLRPTESKRRLSTSGSAAETTCQLKIVARY</sequence>
<gene>
    <name evidence="1" type="ORF">HHI36_006964</name>
</gene>
<reference evidence="1 2" key="1">
    <citation type="journal article" date="2021" name="BMC Biol.">
        <title>Horizontally acquired antibacterial genes associated with adaptive radiation of ladybird beetles.</title>
        <authorList>
            <person name="Li H.S."/>
            <person name="Tang X.F."/>
            <person name="Huang Y.H."/>
            <person name="Xu Z.Y."/>
            <person name="Chen M.L."/>
            <person name="Du X.Y."/>
            <person name="Qiu B.Y."/>
            <person name="Chen P.T."/>
            <person name="Zhang W."/>
            <person name="Slipinski A."/>
            <person name="Escalona H.E."/>
            <person name="Waterhouse R.M."/>
            <person name="Zwick A."/>
            <person name="Pang H."/>
        </authorList>
    </citation>
    <scope>NUCLEOTIDE SEQUENCE [LARGE SCALE GENOMIC DNA]</scope>
    <source>
        <strain evidence="1">SYSU2018</strain>
    </source>
</reference>